<evidence type="ECO:0000256" key="1">
    <source>
        <dbReference type="SAM" id="MobiDB-lite"/>
    </source>
</evidence>
<proteinExistence type="predicted"/>
<organism evidence="4">
    <name type="scientific">viral metagenome</name>
    <dbReference type="NCBI Taxonomy" id="1070528"/>
    <lineage>
        <taxon>unclassified sequences</taxon>
        <taxon>metagenomes</taxon>
        <taxon>organismal metagenomes</taxon>
    </lineage>
</organism>
<keyword evidence="2" id="KW-1133">Transmembrane helix</keyword>
<dbReference type="Pfam" id="PF23983">
    <property type="entry name" value="P11_C"/>
    <property type="match status" value="1"/>
</dbReference>
<dbReference type="EMBL" id="MN739654">
    <property type="protein sequence ID" value="QHT18304.1"/>
    <property type="molecule type" value="Genomic_DNA"/>
</dbReference>
<dbReference type="AlphaFoldDB" id="A0A6C0DPP4"/>
<dbReference type="InterPro" id="IPR055730">
    <property type="entry name" value="P11_C"/>
</dbReference>
<evidence type="ECO:0000256" key="2">
    <source>
        <dbReference type="SAM" id="Phobius"/>
    </source>
</evidence>
<feature type="compositionally biased region" description="Polar residues" evidence="1">
    <location>
        <begin position="177"/>
        <end position="188"/>
    </location>
</feature>
<keyword evidence="2" id="KW-0472">Membrane</keyword>
<evidence type="ECO:0000259" key="3">
    <source>
        <dbReference type="Pfam" id="PF23983"/>
    </source>
</evidence>
<accession>A0A6C0DPP4</accession>
<name>A0A6C0DPP4_9ZZZZ</name>
<evidence type="ECO:0000313" key="4">
    <source>
        <dbReference type="EMBL" id="QHT18304.1"/>
    </source>
</evidence>
<protein>
    <recommendedName>
        <fullName evidence="3">Minor capsid protein P11 C-terminal conserved region domain-containing protein</fullName>
    </recommendedName>
</protein>
<sequence length="252" mass="27068">MDFQTLILCMKILPATNSEAQMPSSDSRSILLTIAIVVLVGVGIYLMDPTMFGLLRSGRGREGFEGTMDAMANSTAMNPMDLDGPIQTAGTMSNPFSAGGDIDDMAALARMATGDVMETEDFEDGGMKNMQEEFEDDEEGFSNMSQSNGPADFNSAANPPGCYPRDHLTPGELLPKDTNSVWAQQNPMGNGSLKGKNFLSAGALIGINTVGQSLRNANYQLRSEPPNPQVPVTVFNNSTIEPDTNRRDLEIS</sequence>
<feature type="region of interest" description="Disordered" evidence="1">
    <location>
        <begin position="137"/>
        <end position="188"/>
    </location>
</feature>
<feature type="transmembrane region" description="Helical" evidence="2">
    <location>
        <begin position="30"/>
        <end position="47"/>
    </location>
</feature>
<feature type="domain" description="Minor capsid protein P11 C-terminal conserved region" evidence="3">
    <location>
        <begin position="169"/>
        <end position="250"/>
    </location>
</feature>
<reference evidence="4" key="1">
    <citation type="journal article" date="2020" name="Nature">
        <title>Giant virus diversity and host interactions through global metagenomics.</title>
        <authorList>
            <person name="Schulz F."/>
            <person name="Roux S."/>
            <person name="Paez-Espino D."/>
            <person name="Jungbluth S."/>
            <person name="Walsh D.A."/>
            <person name="Denef V.J."/>
            <person name="McMahon K.D."/>
            <person name="Konstantinidis K.T."/>
            <person name="Eloe-Fadrosh E.A."/>
            <person name="Kyrpides N.C."/>
            <person name="Woyke T."/>
        </authorList>
    </citation>
    <scope>NUCLEOTIDE SEQUENCE</scope>
    <source>
        <strain evidence="4">GVMAG-M-3300023174-46</strain>
    </source>
</reference>
<keyword evidence="2" id="KW-0812">Transmembrane</keyword>